<dbReference type="GO" id="GO:0015288">
    <property type="term" value="F:porin activity"/>
    <property type="evidence" value="ECO:0007669"/>
    <property type="project" value="InterPro"/>
</dbReference>
<dbReference type="GO" id="GO:0008643">
    <property type="term" value="P:carbohydrate transport"/>
    <property type="evidence" value="ECO:0007669"/>
    <property type="project" value="InterPro"/>
</dbReference>
<dbReference type="InterPro" id="IPR038673">
    <property type="entry name" value="OprB_sf"/>
</dbReference>
<dbReference type="InterPro" id="IPR007049">
    <property type="entry name" value="Carb-sel_porin_OprB"/>
</dbReference>
<protein>
    <submittedName>
        <fullName evidence="1">Carbohydrate-selective porin, OprB family</fullName>
    </submittedName>
</protein>
<accession>A0A1J5PT35</accession>
<reference evidence="1" key="1">
    <citation type="submission" date="2016-10" db="EMBL/GenBank/DDBJ databases">
        <title>Sequence of Gallionella enrichment culture.</title>
        <authorList>
            <person name="Poehlein A."/>
            <person name="Muehling M."/>
            <person name="Daniel R."/>
        </authorList>
    </citation>
    <scope>NUCLEOTIDE SEQUENCE</scope>
</reference>
<dbReference type="InterPro" id="IPR052932">
    <property type="entry name" value="OprB_Porin"/>
</dbReference>
<dbReference type="EMBL" id="MLJW01004039">
    <property type="protein sequence ID" value="OIQ70764.1"/>
    <property type="molecule type" value="Genomic_DNA"/>
</dbReference>
<name>A0A1J5PT35_9ZZZZ</name>
<dbReference type="AlphaFoldDB" id="A0A1J5PT35"/>
<evidence type="ECO:0000313" key="1">
    <source>
        <dbReference type="EMBL" id="OIQ70764.1"/>
    </source>
</evidence>
<sequence length="386" mass="41188">MLRHYSVRPSLFLLLSPVLLWVPPVAAQTPDPTATTLQLAPFAAPVTPPAQAWQNGLSTSLHLDTETLAVVGGPGSRQMVSVAAFQAALTLDTRQAGLWHGGQFDLMTMGLRSGGNLQAVTGDVQLPSNLWAPNFLRIYQLSYRQVLGPGFVQGGIMDVNNTFDVTGVAGHLHNASFGIAPTLTANADIATFPNPGLGLLAGSDLGQGWRVQAGLWQGDPPGLTGALHRGALALAEVDRSWNDAEARRTTIKLGAWHLHQDHLADGPDSGGVYAVGEWSWRDARRRDWGAFLQGGYSPARSNTVSAYVGAGVRLRGLNPDRPADVLTVGVAQARPRGLPAETVLEAVYSLQIAPHVYLQPDIQRIDHPGGGAGRQWLAGLRMHIEH</sequence>
<organism evidence="1">
    <name type="scientific">mine drainage metagenome</name>
    <dbReference type="NCBI Taxonomy" id="410659"/>
    <lineage>
        <taxon>unclassified sequences</taxon>
        <taxon>metagenomes</taxon>
        <taxon>ecological metagenomes</taxon>
    </lineage>
</organism>
<dbReference type="Pfam" id="PF04966">
    <property type="entry name" value="OprB"/>
    <property type="match status" value="1"/>
</dbReference>
<dbReference type="GO" id="GO:0016020">
    <property type="term" value="C:membrane"/>
    <property type="evidence" value="ECO:0007669"/>
    <property type="project" value="InterPro"/>
</dbReference>
<proteinExistence type="predicted"/>
<dbReference type="Gene3D" id="2.40.160.180">
    <property type="entry name" value="Carbohydrate-selective porin OprB"/>
    <property type="match status" value="1"/>
</dbReference>
<comment type="caution">
    <text evidence="1">The sequence shown here is derived from an EMBL/GenBank/DDBJ whole genome shotgun (WGS) entry which is preliminary data.</text>
</comment>
<dbReference type="PANTHER" id="PTHR37944:SF1">
    <property type="entry name" value="PORIN B"/>
    <property type="match status" value="1"/>
</dbReference>
<dbReference type="PANTHER" id="PTHR37944">
    <property type="entry name" value="PORIN B"/>
    <property type="match status" value="1"/>
</dbReference>
<gene>
    <name evidence="1" type="ORF">GALL_476210</name>
</gene>